<keyword evidence="2" id="KW-1185">Reference proteome</keyword>
<gene>
    <name evidence="1" type="ORF">PCANC_11756</name>
</gene>
<dbReference type="Proteomes" id="UP000235388">
    <property type="component" value="Unassembled WGS sequence"/>
</dbReference>
<proteinExistence type="predicted"/>
<evidence type="ECO:0000313" key="1">
    <source>
        <dbReference type="EMBL" id="PLW42641.1"/>
    </source>
</evidence>
<protein>
    <submittedName>
        <fullName evidence="1">Uncharacterized protein</fullName>
    </submittedName>
</protein>
<dbReference type="EMBL" id="PGCJ01000156">
    <property type="protein sequence ID" value="PLW42641.1"/>
    <property type="molecule type" value="Genomic_DNA"/>
</dbReference>
<comment type="caution">
    <text evidence="1">The sequence shown here is derived from an EMBL/GenBank/DDBJ whole genome shotgun (WGS) entry which is preliminary data.</text>
</comment>
<sequence length="59" mass="6774">MSTGWIFQVARNSQTRDLGTRKRTDQPAYVTPQELFSNLEEEIPPRGAAELNAHCFEHK</sequence>
<organism evidence="1 2">
    <name type="scientific">Puccinia coronata f. sp. avenae</name>
    <dbReference type="NCBI Taxonomy" id="200324"/>
    <lineage>
        <taxon>Eukaryota</taxon>
        <taxon>Fungi</taxon>
        <taxon>Dikarya</taxon>
        <taxon>Basidiomycota</taxon>
        <taxon>Pucciniomycotina</taxon>
        <taxon>Pucciniomycetes</taxon>
        <taxon>Pucciniales</taxon>
        <taxon>Pucciniaceae</taxon>
        <taxon>Puccinia</taxon>
    </lineage>
</organism>
<reference evidence="1 2" key="1">
    <citation type="submission" date="2017-11" db="EMBL/GenBank/DDBJ databases">
        <title>De novo assembly and phasing of dikaryotic genomes from two isolates of Puccinia coronata f. sp. avenae, the causal agent of oat crown rust.</title>
        <authorList>
            <person name="Miller M.E."/>
            <person name="Zhang Y."/>
            <person name="Omidvar V."/>
            <person name="Sperschneider J."/>
            <person name="Schwessinger B."/>
            <person name="Raley C."/>
            <person name="Palmer J.M."/>
            <person name="Garnica D."/>
            <person name="Upadhyaya N."/>
            <person name="Rathjen J."/>
            <person name="Taylor J.M."/>
            <person name="Park R.F."/>
            <person name="Dodds P.N."/>
            <person name="Hirsch C.D."/>
            <person name="Kianian S.F."/>
            <person name="Figueroa M."/>
        </authorList>
    </citation>
    <scope>NUCLEOTIDE SEQUENCE [LARGE SCALE GENOMIC DNA]</scope>
    <source>
        <strain evidence="1">12NC29</strain>
    </source>
</reference>
<evidence type="ECO:0000313" key="2">
    <source>
        <dbReference type="Proteomes" id="UP000235388"/>
    </source>
</evidence>
<accession>A0A2N5UY06</accession>
<dbReference type="AlphaFoldDB" id="A0A2N5UY06"/>
<name>A0A2N5UY06_9BASI</name>